<sequence>MIKYMCLMILFLGIVISQDFENTQQQQQEQQQEQATPEEEQGPAGIDLFYANRGFDLTPKTQALQWTNRVSTVFYYDSNVFLNEGEDRADDFVWATQLQSDLRYVQESWQIGLTGIFRYEDYLEENSLDQFLPRGSIDFSYKGRNFYASFKSEVSRNTVPNTVELNDRSPWNQSTSKSAIGFQYKQLIFEVQSFHSFLDFEDIEGDYHNYGQAYVLKYRPRQNVTFLFETAWDYINYREAAIVAGDQQSDTLGVKILPGVEIAFTESLYVLLQVGLDHRTSFDYVGLKAFLVWQPSPNLRMTLSLLRQTLPTFAGDFQLISVVGAGTEYLLTENTVIKTNFSLLHGNPENGATSYLYTSGVNVVYRLFDGVEFEAFCSLSVKDDSIADFVWLKTGGGINVVF</sequence>
<dbReference type="RefSeq" id="WP_151967140.1">
    <property type="nucleotide sequence ID" value="NZ_AP019860.1"/>
</dbReference>
<protein>
    <submittedName>
        <fullName evidence="1">Uncharacterized protein</fullName>
    </submittedName>
</protein>
<keyword evidence="2" id="KW-1185">Reference proteome</keyword>
<dbReference type="Proteomes" id="UP000326354">
    <property type="component" value="Chromosome"/>
</dbReference>
<organism evidence="1 2">
    <name type="scientific">Uabimicrobium amorphum</name>
    <dbReference type="NCBI Taxonomy" id="2596890"/>
    <lineage>
        <taxon>Bacteria</taxon>
        <taxon>Pseudomonadati</taxon>
        <taxon>Planctomycetota</taxon>
        <taxon>Candidatus Uabimicrobiia</taxon>
        <taxon>Candidatus Uabimicrobiales</taxon>
        <taxon>Candidatus Uabimicrobiaceae</taxon>
        <taxon>Candidatus Uabimicrobium</taxon>
    </lineage>
</organism>
<dbReference type="AlphaFoldDB" id="A0A5S9ILS3"/>
<dbReference type="KEGG" id="uam:UABAM_01258"/>
<evidence type="ECO:0000313" key="1">
    <source>
        <dbReference type="EMBL" id="BBM82915.1"/>
    </source>
</evidence>
<evidence type="ECO:0000313" key="2">
    <source>
        <dbReference type="Proteomes" id="UP000326354"/>
    </source>
</evidence>
<dbReference type="EMBL" id="AP019860">
    <property type="protein sequence ID" value="BBM82915.1"/>
    <property type="molecule type" value="Genomic_DNA"/>
</dbReference>
<name>A0A5S9ILS3_UABAM</name>
<gene>
    <name evidence="1" type="ORF">UABAM_01258</name>
</gene>
<proteinExistence type="predicted"/>
<reference evidence="1 2" key="1">
    <citation type="submission" date="2019-08" db="EMBL/GenBank/DDBJ databases">
        <title>Complete genome sequence of Candidatus Uab amorphum.</title>
        <authorList>
            <person name="Shiratori T."/>
            <person name="Suzuki S."/>
            <person name="Kakizawa Y."/>
            <person name="Ishida K."/>
        </authorList>
    </citation>
    <scope>NUCLEOTIDE SEQUENCE [LARGE SCALE GENOMIC DNA]</scope>
    <source>
        <strain evidence="1 2">SRT547</strain>
    </source>
</reference>
<accession>A0A5S9ILS3</accession>